<organism evidence="2 3">
    <name type="scientific">Elysia crispata</name>
    <name type="common">lettuce slug</name>
    <dbReference type="NCBI Taxonomy" id="231223"/>
    <lineage>
        <taxon>Eukaryota</taxon>
        <taxon>Metazoa</taxon>
        <taxon>Spiralia</taxon>
        <taxon>Lophotrochozoa</taxon>
        <taxon>Mollusca</taxon>
        <taxon>Gastropoda</taxon>
        <taxon>Heterobranchia</taxon>
        <taxon>Euthyneura</taxon>
        <taxon>Panpulmonata</taxon>
        <taxon>Sacoglossa</taxon>
        <taxon>Placobranchoidea</taxon>
        <taxon>Plakobranchidae</taxon>
        <taxon>Elysia</taxon>
    </lineage>
</organism>
<evidence type="ECO:0000313" key="3">
    <source>
        <dbReference type="Proteomes" id="UP001283361"/>
    </source>
</evidence>
<feature type="chain" id="PRO_5041898061" evidence="1">
    <location>
        <begin position="29"/>
        <end position="91"/>
    </location>
</feature>
<comment type="caution">
    <text evidence="2">The sequence shown here is derived from an EMBL/GenBank/DDBJ whole genome shotgun (WGS) entry which is preliminary data.</text>
</comment>
<evidence type="ECO:0000256" key="1">
    <source>
        <dbReference type="SAM" id="SignalP"/>
    </source>
</evidence>
<keyword evidence="3" id="KW-1185">Reference proteome</keyword>
<name>A0AAE1DVT2_9GAST</name>
<proteinExistence type="predicted"/>
<protein>
    <submittedName>
        <fullName evidence="2">Uncharacterized protein</fullName>
    </submittedName>
</protein>
<reference evidence="2" key="1">
    <citation type="journal article" date="2023" name="G3 (Bethesda)">
        <title>A reference genome for the long-term kleptoplast-retaining sea slug Elysia crispata morphotype clarki.</title>
        <authorList>
            <person name="Eastman K.E."/>
            <person name="Pendleton A.L."/>
            <person name="Shaikh M.A."/>
            <person name="Suttiyut T."/>
            <person name="Ogas R."/>
            <person name="Tomko P."/>
            <person name="Gavelis G."/>
            <person name="Widhalm J.R."/>
            <person name="Wisecaver J.H."/>
        </authorList>
    </citation>
    <scope>NUCLEOTIDE SEQUENCE</scope>
    <source>
        <strain evidence="2">ECLA1</strain>
    </source>
</reference>
<dbReference type="AlphaFoldDB" id="A0AAE1DVT2"/>
<evidence type="ECO:0000313" key="2">
    <source>
        <dbReference type="EMBL" id="KAK3783373.1"/>
    </source>
</evidence>
<accession>A0AAE1DVT2</accession>
<gene>
    <name evidence="2" type="ORF">RRG08_047079</name>
</gene>
<feature type="signal peptide" evidence="1">
    <location>
        <begin position="1"/>
        <end position="28"/>
    </location>
</feature>
<keyword evidence="1" id="KW-0732">Signal</keyword>
<dbReference type="Proteomes" id="UP001283361">
    <property type="component" value="Unassembled WGS sequence"/>
</dbReference>
<sequence length="91" mass="9735">MEALSGRGHQPWCCGQIFLVIIPGLTLDLQYGGQGGSVWAGTPALVLWSNLSGHHPRADLGLTIWRSRRLCLGGDTSPGAVVKSFWSSFQG</sequence>
<dbReference type="EMBL" id="JAWDGP010002415">
    <property type="protein sequence ID" value="KAK3783373.1"/>
    <property type="molecule type" value="Genomic_DNA"/>
</dbReference>